<name>A0A6J7GK34_9ZZZZ</name>
<proteinExistence type="predicted"/>
<dbReference type="InterPro" id="IPR023375">
    <property type="entry name" value="ADC_dom_sf"/>
</dbReference>
<dbReference type="PANTHER" id="PTHR40518">
    <property type="entry name" value="ACETOACETATE DECARBOXYLASE"/>
    <property type="match status" value="1"/>
</dbReference>
<gene>
    <name evidence="1" type="ORF">UFOPK3564_01076</name>
</gene>
<dbReference type="InterPro" id="IPR010451">
    <property type="entry name" value="Acetoacetate_decarboxylase"/>
</dbReference>
<accession>A0A6J7GK34</accession>
<evidence type="ECO:0000313" key="1">
    <source>
        <dbReference type="EMBL" id="CAB4908661.1"/>
    </source>
</evidence>
<organism evidence="1">
    <name type="scientific">freshwater metagenome</name>
    <dbReference type="NCBI Taxonomy" id="449393"/>
    <lineage>
        <taxon>unclassified sequences</taxon>
        <taxon>metagenomes</taxon>
        <taxon>ecological metagenomes</taxon>
    </lineage>
</organism>
<dbReference type="AlphaFoldDB" id="A0A6J7GK34"/>
<dbReference type="PANTHER" id="PTHR40518:SF1">
    <property type="entry name" value="ACETOACETATE DECARBOXYLASE"/>
    <property type="match status" value="1"/>
</dbReference>
<reference evidence="1" key="1">
    <citation type="submission" date="2020-05" db="EMBL/GenBank/DDBJ databases">
        <authorList>
            <person name="Chiriac C."/>
            <person name="Salcher M."/>
            <person name="Ghai R."/>
            <person name="Kavagutti S V."/>
        </authorList>
    </citation>
    <scope>NUCLEOTIDE SEQUENCE</scope>
</reference>
<dbReference type="EMBL" id="CAFBMK010000045">
    <property type="protein sequence ID" value="CAB4908661.1"/>
    <property type="molecule type" value="Genomic_DNA"/>
</dbReference>
<dbReference type="GO" id="GO:0016829">
    <property type="term" value="F:lyase activity"/>
    <property type="evidence" value="ECO:0007669"/>
    <property type="project" value="InterPro"/>
</dbReference>
<protein>
    <submittedName>
        <fullName evidence="1">Unannotated protein</fullName>
    </submittedName>
</protein>
<dbReference type="SUPFAM" id="SSF160104">
    <property type="entry name" value="Acetoacetate decarboxylase-like"/>
    <property type="match status" value="1"/>
</dbReference>
<sequence>MSTAAPADAVANRVSYPPEPWQLGGSMLMTMWRLPTADVRREAERYVPEGVRLVTAGRHALLFTAFVRYTPGSVLSYDELLVAAVGRRGASPVAVIPHIWVDSPASVAGGRELWGIPKGLADFEQTWENPLVARASIEGRELASVRAAQGVRLPGWHRLPMPTAQRLDGHDAYAQVQSLARLHLGSAAWSFPDDSPLAFITRGRPLVTSVLRQMTIRFGPSTRRPTQR</sequence>
<dbReference type="Pfam" id="PF06314">
    <property type="entry name" value="ADC"/>
    <property type="match status" value="1"/>
</dbReference>
<dbReference type="Gene3D" id="2.40.400.10">
    <property type="entry name" value="Acetoacetate decarboxylase-like"/>
    <property type="match status" value="1"/>
</dbReference>